<name>A0ABD3WIB6_SINWO</name>
<evidence type="ECO:0000313" key="1">
    <source>
        <dbReference type="EMBL" id="KAL3873710.1"/>
    </source>
</evidence>
<comment type="caution">
    <text evidence="1">The sequence shown here is derived from an EMBL/GenBank/DDBJ whole genome shotgun (WGS) entry which is preliminary data.</text>
</comment>
<reference evidence="1 2" key="1">
    <citation type="submission" date="2024-11" db="EMBL/GenBank/DDBJ databases">
        <title>Chromosome-level genome assembly of the freshwater bivalve Anodonta woodiana.</title>
        <authorList>
            <person name="Chen X."/>
        </authorList>
    </citation>
    <scope>NUCLEOTIDE SEQUENCE [LARGE SCALE GENOMIC DNA]</scope>
    <source>
        <strain evidence="1">MN2024</strain>
        <tissue evidence="1">Gills</tissue>
    </source>
</reference>
<dbReference type="AlphaFoldDB" id="A0ABD3WIB6"/>
<feature type="non-terminal residue" evidence="1">
    <location>
        <position position="1"/>
    </location>
</feature>
<sequence length="58" mass="6501">PTMILTEGLGKDFHIFPHCKPCTDDTTAAENCSMDLVFNPSSYYLGQNHRLCLEAQLL</sequence>
<accession>A0ABD3WIB6</accession>
<organism evidence="1 2">
    <name type="scientific">Sinanodonta woodiana</name>
    <name type="common">Chinese pond mussel</name>
    <name type="synonym">Anodonta woodiana</name>
    <dbReference type="NCBI Taxonomy" id="1069815"/>
    <lineage>
        <taxon>Eukaryota</taxon>
        <taxon>Metazoa</taxon>
        <taxon>Spiralia</taxon>
        <taxon>Lophotrochozoa</taxon>
        <taxon>Mollusca</taxon>
        <taxon>Bivalvia</taxon>
        <taxon>Autobranchia</taxon>
        <taxon>Heteroconchia</taxon>
        <taxon>Palaeoheterodonta</taxon>
        <taxon>Unionida</taxon>
        <taxon>Unionoidea</taxon>
        <taxon>Unionidae</taxon>
        <taxon>Unioninae</taxon>
        <taxon>Sinanodonta</taxon>
    </lineage>
</organism>
<proteinExistence type="predicted"/>
<dbReference type="EMBL" id="JBJQND010000006">
    <property type="protein sequence ID" value="KAL3873710.1"/>
    <property type="molecule type" value="Genomic_DNA"/>
</dbReference>
<keyword evidence="2" id="KW-1185">Reference proteome</keyword>
<protein>
    <submittedName>
        <fullName evidence="1">Uncharacterized protein</fullName>
    </submittedName>
</protein>
<evidence type="ECO:0000313" key="2">
    <source>
        <dbReference type="Proteomes" id="UP001634394"/>
    </source>
</evidence>
<dbReference type="Proteomes" id="UP001634394">
    <property type="component" value="Unassembled WGS sequence"/>
</dbReference>
<feature type="non-terminal residue" evidence="1">
    <location>
        <position position="58"/>
    </location>
</feature>
<gene>
    <name evidence="1" type="ORF">ACJMK2_036800</name>
</gene>